<dbReference type="InterPro" id="IPR029058">
    <property type="entry name" value="AB_hydrolase_fold"/>
</dbReference>
<dbReference type="AlphaFoldDB" id="A0A0M0LPT8"/>
<gene>
    <name evidence="2" type="ORF">Ctob_012134</name>
</gene>
<name>A0A0M0LPT8_9EUKA</name>
<accession>A0A0M0LPT8</accession>
<dbReference type="OrthoDB" id="6431331at2759"/>
<organism evidence="2 3">
    <name type="scientific">Chrysochromulina tobinii</name>
    <dbReference type="NCBI Taxonomy" id="1460289"/>
    <lineage>
        <taxon>Eukaryota</taxon>
        <taxon>Haptista</taxon>
        <taxon>Haptophyta</taxon>
        <taxon>Prymnesiophyceae</taxon>
        <taxon>Prymnesiales</taxon>
        <taxon>Chrysochromulinaceae</taxon>
        <taxon>Chrysochromulina</taxon>
    </lineage>
</organism>
<reference evidence="3" key="1">
    <citation type="journal article" date="2015" name="PLoS Genet.">
        <title>Genome Sequence and Transcriptome Analyses of Chrysochromulina tobin: Metabolic Tools for Enhanced Algal Fitness in the Prominent Order Prymnesiales (Haptophyceae).</title>
        <authorList>
            <person name="Hovde B.T."/>
            <person name="Deodato C.R."/>
            <person name="Hunsperger H.M."/>
            <person name="Ryken S.A."/>
            <person name="Yost W."/>
            <person name="Jha R.K."/>
            <person name="Patterson J."/>
            <person name="Monnat R.J. Jr."/>
            <person name="Barlow S.B."/>
            <person name="Starkenburg S.R."/>
            <person name="Cattolico R.A."/>
        </authorList>
    </citation>
    <scope>NUCLEOTIDE SEQUENCE</scope>
    <source>
        <strain evidence="3">CCMP291</strain>
    </source>
</reference>
<dbReference type="Proteomes" id="UP000037460">
    <property type="component" value="Unassembled WGS sequence"/>
</dbReference>
<dbReference type="EMBL" id="JWZX01000392">
    <property type="protein sequence ID" value="KOO53075.1"/>
    <property type="molecule type" value="Genomic_DNA"/>
</dbReference>
<evidence type="ECO:0000259" key="1">
    <source>
        <dbReference type="Pfam" id="PF12697"/>
    </source>
</evidence>
<dbReference type="PANTHER" id="PTHR37471">
    <property type="entry name" value="UNNAMED PRODUCT"/>
    <property type="match status" value="1"/>
</dbReference>
<dbReference type="PANTHER" id="PTHR37471:SF1">
    <property type="entry name" value="AB HYDROLASE-1 DOMAIN-CONTAINING PROTEIN"/>
    <property type="match status" value="1"/>
</dbReference>
<protein>
    <submittedName>
        <fullName evidence="2">Transcription initiation protein spt5</fullName>
    </submittedName>
</protein>
<feature type="domain" description="AB hydrolase-1" evidence="1">
    <location>
        <begin position="231"/>
        <end position="473"/>
    </location>
</feature>
<keyword evidence="3" id="KW-1185">Reference proteome</keyword>
<sequence>MLHGNAARAAACFLCAEGAFFVWSRAQQSRLGVPPPLFASETSPPSGTAFTTELRRKQVSRILSTEFGDGSTPERGQRFISGWFHGAPWNEIDREAVQTWLAWAWFNRASWEACSTGERAELEEDIATFEQLSGRPFGSTRMTSLTPNEGRTRGLFCMRPNVDPLAPFTKHKPLVLYLLTQLLVGRWSQWRMLRELGFAPRTAKSAKHPGERLRYWHRPPSRPDAPEAPPIVLFHGIGLGYSVNYAPLLADLAAHAGGERTIVAVELPHIRLTMPVDYGANPAVSVLMVRAMLDDVAAISTWKSLTADVIGHSYGTFAVAHLLKHAGECVRSATLVDPVCVGAHRSTLCKSFVYEPAVFGKNAAKRRISAKRRLIGRIKDYLIHSDPRLVGVLMRNFFWWENVLWLDADDLDRGVRSPEQHVTLFVAQHDRYVDGETIYADAQAAINAREQEHGLRRELRAVLWEGLDHGAFLNSVEKRRQVVESVAGVGSRAARGVGAMVGAAEGCGHG</sequence>
<dbReference type="Gene3D" id="3.40.50.1820">
    <property type="entry name" value="alpha/beta hydrolase"/>
    <property type="match status" value="1"/>
</dbReference>
<dbReference type="SUPFAM" id="SSF53474">
    <property type="entry name" value="alpha/beta-Hydrolases"/>
    <property type="match status" value="1"/>
</dbReference>
<evidence type="ECO:0000313" key="2">
    <source>
        <dbReference type="EMBL" id="KOO53075.1"/>
    </source>
</evidence>
<proteinExistence type="predicted"/>
<comment type="caution">
    <text evidence="2">The sequence shown here is derived from an EMBL/GenBank/DDBJ whole genome shotgun (WGS) entry which is preliminary data.</text>
</comment>
<evidence type="ECO:0000313" key="3">
    <source>
        <dbReference type="Proteomes" id="UP000037460"/>
    </source>
</evidence>
<dbReference type="InterPro" id="IPR000073">
    <property type="entry name" value="AB_hydrolase_1"/>
</dbReference>
<dbReference type="Pfam" id="PF12697">
    <property type="entry name" value="Abhydrolase_6"/>
    <property type="match status" value="1"/>
</dbReference>